<feature type="compositionally biased region" description="Basic residues" evidence="4">
    <location>
        <begin position="1"/>
        <end position="12"/>
    </location>
</feature>
<keyword evidence="3" id="KW-0539">Nucleus</keyword>
<organism evidence="5 6">
    <name type="scientific">Trichuris muris</name>
    <name type="common">Mouse whipworm</name>
    <dbReference type="NCBI Taxonomy" id="70415"/>
    <lineage>
        <taxon>Eukaryota</taxon>
        <taxon>Metazoa</taxon>
        <taxon>Ecdysozoa</taxon>
        <taxon>Nematoda</taxon>
        <taxon>Enoplea</taxon>
        <taxon>Dorylaimia</taxon>
        <taxon>Trichinellida</taxon>
        <taxon>Trichuridae</taxon>
        <taxon>Trichuris</taxon>
    </lineage>
</organism>
<evidence type="ECO:0000313" key="6">
    <source>
        <dbReference type="WBParaSite" id="TMUE_3000013909.1"/>
    </source>
</evidence>
<evidence type="ECO:0000256" key="1">
    <source>
        <dbReference type="ARBA" id="ARBA00004123"/>
    </source>
</evidence>
<comment type="similarity">
    <text evidence="2">Belongs to the TLS1 family.</text>
</comment>
<feature type="region of interest" description="Disordered" evidence="4">
    <location>
        <begin position="1"/>
        <end position="23"/>
    </location>
</feature>
<dbReference type="Pfam" id="PF07052">
    <property type="entry name" value="Hep_59"/>
    <property type="match status" value="1"/>
</dbReference>
<dbReference type="PANTHER" id="PTHR13486">
    <property type="entry name" value="TELOMERE LENGTH AND SILENCING PROTEIN 1 TLS1 FAMILY MEMBER"/>
    <property type="match status" value="1"/>
</dbReference>
<dbReference type="WBParaSite" id="TMUE_3000013909.1">
    <property type="protein sequence ID" value="TMUE_3000013909.1"/>
    <property type="gene ID" value="WBGene00292887"/>
</dbReference>
<reference evidence="6" key="1">
    <citation type="submission" date="2019-12" db="UniProtKB">
        <authorList>
            <consortium name="WormBaseParasite"/>
        </authorList>
    </citation>
    <scope>IDENTIFICATION</scope>
</reference>
<dbReference type="GO" id="GO:0000398">
    <property type="term" value="P:mRNA splicing, via spliceosome"/>
    <property type="evidence" value="ECO:0007669"/>
    <property type="project" value="TreeGrafter"/>
</dbReference>
<dbReference type="AlphaFoldDB" id="A0A5S6R3M0"/>
<evidence type="ECO:0000256" key="2">
    <source>
        <dbReference type="ARBA" id="ARBA00007643"/>
    </source>
</evidence>
<evidence type="ECO:0000256" key="3">
    <source>
        <dbReference type="ARBA" id="ARBA00023242"/>
    </source>
</evidence>
<proteinExistence type="inferred from homology"/>
<protein>
    <submittedName>
        <fullName evidence="6">Uncharacterized protein</fullName>
    </submittedName>
</protein>
<comment type="subcellular location">
    <subcellularLocation>
        <location evidence="1">Nucleus</location>
    </subcellularLocation>
</comment>
<evidence type="ECO:0000313" key="5">
    <source>
        <dbReference type="Proteomes" id="UP000046395"/>
    </source>
</evidence>
<keyword evidence="5" id="KW-1185">Reference proteome</keyword>
<accession>A0A5S6R3M0</accession>
<dbReference type="GO" id="GO:0005681">
    <property type="term" value="C:spliceosomal complex"/>
    <property type="evidence" value="ECO:0007669"/>
    <property type="project" value="TreeGrafter"/>
</dbReference>
<name>A0A5S6R3M0_TRIMR</name>
<evidence type="ECO:0000256" key="4">
    <source>
        <dbReference type="SAM" id="MobiDB-lite"/>
    </source>
</evidence>
<dbReference type="PANTHER" id="PTHR13486:SF2">
    <property type="entry name" value="SPLICING FACTOR C9ORF78"/>
    <property type="match status" value="1"/>
</dbReference>
<dbReference type="STRING" id="70415.A0A5S6R3M0"/>
<dbReference type="Proteomes" id="UP000046395">
    <property type="component" value="Unassembled WGS sequence"/>
</dbReference>
<dbReference type="InterPro" id="IPR010756">
    <property type="entry name" value="Tls1-like"/>
</dbReference>
<sequence>MATGRRHLRRRRSSDSEEDAEDARARRIEIIRQLQSLRKRSHGLNVNELMQKDSEPKEKELDCLRLKTGGMIDMKKLKASDLKCMDVEEGIRSTFSKESQLRDEDEEMRKFVEEEVCKRKGMQQPKEEEQPKPRSLEERLFELPEHLKKYQSKTREDMLSNQMLCGIPEVDLGIEEKIKTIEETESAKQRFLLERKSEPKKTSKEELAESFETNYTMARLSCKVANVAASNKEVFEKPSLDIVPNDMPTDAECLQKFKGQILYQNYL</sequence>